<dbReference type="AlphaFoldDB" id="A0A1M5HKM6"/>
<proteinExistence type="predicted"/>
<keyword evidence="1" id="KW-0732">Signal</keyword>
<name>A0A1M5HKM6_9BACI</name>
<accession>A0A1M5HKM6</accession>
<dbReference type="OrthoDB" id="2973001at2"/>
<protein>
    <submittedName>
        <fullName evidence="2">Uncharacterized protein</fullName>
    </submittedName>
</protein>
<dbReference type="Proteomes" id="UP000183988">
    <property type="component" value="Unassembled WGS sequence"/>
</dbReference>
<dbReference type="RefSeq" id="WP_072890190.1">
    <property type="nucleotide sequence ID" value="NZ_FQVW01000018.1"/>
</dbReference>
<dbReference type="EMBL" id="FQVW01000018">
    <property type="protein sequence ID" value="SHG16382.1"/>
    <property type="molecule type" value="Genomic_DNA"/>
</dbReference>
<sequence length="132" mass="14535">MRRKNKGIALVLLLTMMLSVVGPISASAASYQGWSERGLKYLAYSKNIIYWSTNSSSVTSSDADQDHSGLFVRNKGYSKLSSLSSSTRHTYNFKNEFLAGAVVGGVTLGFSDMFVDQGRAYQSGNAYWTYDE</sequence>
<reference evidence="2 3" key="1">
    <citation type="submission" date="2016-11" db="EMBL/GenBank/DDBJ databases">
        <authorList>
            <person name="Jaros S."/>
            <person name="Januszkiewicz K."/>
            <person name="Wedrychowicz H."/>
        </authorList>
    </citation>
    <scope>NUCLEOTIDE SEQUENCE [LARGE SCALE GENOMIC DNA]</scope>
    <source>
        <strain evidence="2 3">IBRC-M 10683</strain>
    </source>
</reference>
<feature type="chain" id="PRO_5009910833" evidence="1">
    <location>
        <begin position="29"/>
        <end position="132"/>
    </location>
</feature>
<evidence type="ECO:0000313" key="2">
    <source>
        <dbReference type="EMBL" id="SHG16382.1"/>
    </source>
</evidence>
<evidence type="ECO:0000256" key="1">
    <source>
        <dbReference type="SAM" id="SignalP"/>
    </source>
</evidence>
<gene>
    <name evidence="2" type="ORF">SAMN05216225_101819</name>
</gene>
<feature type="signal peptide" evidence="1">
    <location>
        <begin position="1"/>
        <end position="28"/>
    </location>
</feature>
<evidence type="ECO:0000313" key="3">
    <source>
        <dbReference type="Proteomes" id="UP000183988"/>
    </source>
</evidence>
<organism evidence="2 3">
    <name type="scientific">Ornithinibacillus halophilus</name>
    <dbReference type="NCBI Taxonomy" id="930117"/>
    <lineage>
        <taxon>Bacteria</taxon>
        <taxon>Bacillati</taxon>
        <taxon>Bacillota</taxon>
        <taxon>Bacilli</taxon>
        <taxon>Bacillales</taxon>
        <taxon>Bacillaceae</taxon>
        <taxon>Ornithinibacillus</taxon>
    </lineage>
</organism>
<dbReference type="STRING" id="930117.SAMN05216225_101819"/>
<keyword evidence="3" id="KW-1185">Reference proteome</keyword>